<feature type="transmembrane region" description="Helical" evidence="7">
    <location>
        <begin position="345"/>
        <end position="366"/>
    </location>
</feature>
<feature type="transmembrane region" description="Helical" evidence="7">
    <location>
        <begin position="199"/>
        <end position="219"/>
    </location>
</feature>
<feature type="transmembrane region" description="Helical" evidence="7">
    <location>
        <begin position="254"/>
        <end position="277"/>
    </location>
</feature>
<dbReference type="Pfam" id="PF00005">
    <property type="entry name" value="ABC_tran"/>
    <property type="match status" value="1"/>
</dbReference>
<dbReference type="GO" id="GO:0140359">
    <property type="term" value="F:ABC-type transporter activity"/>
    <property type="evidence" value="ECO:0007669"/>
    <property type="project" value="InterPro"/>
</dbReference>
<evidence type="ECO:0000256" key="3">
    <source>
        <dbReference type="ARBA" id="ARBA00022448"/>
    </source>
</evidence>
<gene>
    <name evidence="11" type="primary">ABCG15</name>
    <name evidence="11" type="ORF">MA16_Dca007092</name>
</gene>
<reference evidence="11 12" key="1">
    <citation type="journal article" date="2016" name="Sci. Rep.">
        <title>The Dendrobium catenatum Lindl. genome sequence provides insights into polysaccharide synthase, floral development and adaptive evolution.</title>
        <authorList>
            <person name="Zhang G.Q."/>
            <person name="Xu Q."/>
            <person name="Bian C."/>
            <person name="Tsai W.C."/>
            <person name="Yeh C.M."/>
            <person name="Liu K.W."/>
            <person name="Yoshida K."/>
            <person name="Zhang L.S."/>
            <person name="Chang S.B."/>
            <person name="Chen F."/>
            <person name="Shi Y."/>
            <person name="Su Y.Y."/>
            <person name="Zhang Y.Q."/>
            <person name="Chen L.J."/>
            <person name="Yin Y."/>
            <person name="Lin M."/>
            <person name="Huang H."/>
            <person name="Deng H."/>
            <person name="Wang Z.W."/>
            <person name="Zhu S.L."/>
            <person name="Zhao X."/>
            <person name="Deng C."/>
            <person name="Niu S.C."/>
            <person name="Huang J."/>
            <person name="Wang M."/>
            <person name="Liu G.H."/>
            <person name="Yang H.J."/>
            <person name="Xiao X.J."/>
            <person name="Hsiao Y.Y."/>
            <person name="Wu W.L."/>
            <person name="Chen Y.Y."/>
            <person name="Mitsuda N."/>
            <person name="Ohme-Takagi M."/>
            <person name="Luo Y.B."/>
            <person name="Van de Peer Y."/>
            <person name="Liu Z.J."/>
        </authorList>
    </citation>
    <scope>NUCLEOTIDE SEQUENCE [LARGE SCALE GENOMIC DNA]</scope>
    <source>
        <tissue evidence="11">The whole plant</tissue>
    </source>
</reference>
<accession>A0A2I0W3U9</accession>
<dbReference type="GO" id="GO:0016887">
    <property type="term" value="F:ATP hydrolysis activity"/>
    <property type="evidence" value="ECO:0007669"/>
    <property type="project" value="InterPro"/>
</dbReference>
<evidence type="ECO:0000259" key="8">
    <source>
        <dbReference type="Pfam" id="PF00005"/>
    </source>
</evidence>
<dbReference type="PANTHER" id="PTHR48042">
    <property type="entry name" value="ABC TRANSPORTER G FAMILY MEMBER 11"/>
    <property type="match status" value="1"/>
</dbReference>
<evidence type="ECO:0000256" key="5">
    <source>
        <dbReference type="ARBA" id="ARBA00022989"/>
    </source>
</evidence>
<keyword evidence="3" id="KW-0813">Transport</keyword>
<keyword evidence="4 7" id="KW-0812">Transmembrane</keyword>
<dbReference type="PANTHER" id="PTHR48042:SF20">
    <property type="entry name" value="OS10G0163290 PROTEIN"/>
    <property type="match status" value="1"/>
</dbReference>
<keyword evidence="5 7" id="KW-1133">Transmembrane helix</keyword>
<evidence type="ECO:0000259" key="9">
    <source>
        <dbReference type="Pfam" id="PF01061"/>
    </source>
</evidence>
<comment type="similarity">
    <text evidence="2">Belongs to the ABC transporter superfamily. ABCG family. Eye pigment precursor importer (TC 3.A.1.204) subfamily.</text>
</comment>
<feature type="domain" description="ABC-2 type transporter transmembrane" evidence="9">
    <location>
        <begin position="170"/>
        <end position="308"/>
    </location>
</feature>
<dbReference type="Gene3D" id="3.40.50.300">
    <property type="entry name" value="P-loop containing nucleotide triphosphate hydrolases"/>
    <property type="match status" value="1"/>
</dbReference>
<name>A0A2I0W3U9_9ASPA</name>
<evidence type="ECO:0000313" key="11">
    <source>
        <dbReference type="EMBL" id="PKU70341.1"/>
    </source>
</evidence>
<dbReference type="InterPro" id="IPR052215">
    <property type="entry name" value="Plant_ABCG"/>
</dbReference>
<dbReference type="GO" id="GO:0016020">
    <property type="term" value="C:membrane"/>
    <property type="evidence" value="ECO:0007669"/>
    <property type="project" value="UniProtKB-SubCell"/>
</dbReference>
<evidence type="ECO:0000256" key="7">
    <source>
        <dbReference type="SAM" id="Phobius"/>
    </source>
</evidence>
<sequence length="389" mass="43436">MGREDRIKRAEETLQEMGLSRIAGRRIGGRSSKGISGGQRRRLSICLEILARPKVLFLDEPSSGLDSAAAFHVMDRIGRMAAREQITVLAAVHQPSAEVFGLFRSVCLLAYGRTVFFGSPGLAKQFFATNGFPCPSLQNPSDHFLRTINKDFENDNEEDIEGGQSTTSKAIEILIFRRERLNGHYGVTTFVIANTISSIPYLAFISIVPGAIAYYLAGLRGNISHFAYFSLILLTCMMLVEGLMMIVAATVPNFLMGIIIGAGIQGVMMLNGGFFRLPSELPMVLWRYPLYYISFHKYAVQGFYKNEFMGQSFIESQTIEKLPTLINGNDILNKMFQVEMGYSKWVDLVILLGMLVLYRVSLIVILKASEKVRVVTCREMMAGDFKHVC</sequence>
<dbReference type="SUPFAM" id="SSF52540">
    <property type="entry name" value="P-loop containing nucleoside triphosphate hydrolases"/>
    <property type="match status" value="1"/>
</dbReference>
<comment type="subcellular location">
    <subcellularLocation>
        <location evidence="1">Membrane</location>
        <topology evidence="1">Multi-pass membrane protein</topology>
    </subcellularLocation>
</comment>
<organism evidence="11 12">
    <name type="scientific">Dendrobium catenatum</name>
    <dbReference type="NCBI Taxonomy" id="906689"/>
    <lineage>
        <taxon>Eukaryota</taxon>
        <taxon>Viridiplantae</taxon>
        <taxon>Streptophyta</taxon>
        <taxon>Embryophyta</taxon>
        <taxon>Tracheophyta</taxon>
        <taxon>Spermatophyta</taxon>
        <taxon>Magnoliopsida</taxon>
        <taxon>Liliopsida</taxon>
        <taxon>Asparagales</taxon>
        <taxon>Orchidaceae</taxon>
        <taxon>Epidendroideae</taxon>
        <taxon>Malaxideae</taxon>
        <taxon>Dendrobiinae</taxon>
        <taxon>Dendrobium</taxon>
    </lineage>
</organism>
<dbReference type="InterPro" id="IPR027417">
    <property type="entry name" value="P-loop_NTPase"/>
</dbReference>
<dbReference type="Pfam" id="PF01061">
    <property type="entry name" value="ABC2_membrane"/>
    <property type="match status" value="1"/>
</dbReference>
<dbReference type="Pfam" id="PF19055">
    <property type="entry name" value="ABC2_membrane_7"/>
    <property type="match status" value="1"/>
</dbReference>
<proteinExistence type="inferred from homology"/>
<evidence type="ECO:0000259" key="10">
    <source>
        <dbReference type="Pfam" id="PF19055"/>
    </source>
</evidence>
<feature type="transmembrane region" description="Helical" evidence="7">
    <location>
        <begin position="226"/>
        <end position="248"/>
    </location>
</feature>
<protein>
    <submittedName>
        <fullName evidence="11">ABC transporter G family member 15</fullName>
    </submittedName>
</protein>
<feature type="domain" description="ABC transporter" evidence="8">
    <location>
        <begin position="8"/>
        <end position="62"/>
    </location>
</feature>
<keyword evidence="6 7" id="KW-0472">Membrane</keyword>
<keyword evidence="12" id="KW-1185">Reference proteome</keyword>
<reference evidence="11 12" key="2">
    <citation type="journal article" date="2017" name="Nature">
        <title>The Apostasia genome and the evolution of orchids.</title>
        <authorList>
            <person name="Zhang G.Q."/>
            <person name="Liu K.W."/>
            <person name="Li Z."/>
            <person name="Lohaus R."/>
            <person name="Hsiao Y.Y."/>
            <person name="Niu S.C."/>
            <person name="Wang J.Y."/>
            <person name="Lin Y.C."/>
            <person name="Xu Q."/>
            <person name="Chen L.J."/>
            <person name="Yoshida K."/>
            <person name="Fujiwara S."/>
            <person name="Wang Z.W."/>
            <person name="Zhang Y.Q."/>
            <person name="Mitsuda N."/>
            <person name="Wang M."/>
            <person name="Liu G.H."/>
            <person name="Pecoraro L."/>
            <person name="Huang H.X."/>
            <person name="Xiao X.J."/>
            <person name="Lin M."/>
            <person name="Wu X.Y."/>
            <person name="Wu W.L."/>
            <person name="Chen Y.Y."/>
            <person name="Chang S.B."/>
            <person name="Sakamoto S."/>
            <person name="Ohme-Takagi M."/>
            <person name="Yagi M."/>
            <person name="Zeng S.J."/>
            <person name="Shen C.Y."/>
            <person name="Yeh C.M."/>
            <person name="Luo Y.B."/>
            <person name="Tsai W.C."/>
            <person name="Van de Peer Y."/>
            <person name="Liu Z.J."/>
        </authorList>
    </citation>
    <scope>NUCLEOTIDE SEQUENCE [LARGE SCALE GENOMIC DNA]</scope>
    <source>
        <tissue evidence="11">The whole plant</tissue>
    </source>
</reference>
<evidence type="ECO:0000256" key="6">
    <source>
        <dbReference type="ARBA" id="ARBA00023136"/>
    </source>
</evidence>
<dbReference type="AlphaFoldDB" id="A0A2I0W3U9"/>
<dbReference type="InterPro" id="IPR013525">
    <property type="entry name" value="ABC2_TM"/>
</dbReference>
<feature type="domain" description="ABC transporter family G" evidence="10">
    <location>
        <begin position="93"/>
        <end position="148"/>
    </location>
</feature>
<dbReference type="Proteomes" id="UP000233837">
    <property type="component" value="Unassembled WGS sequence"/>
</dbReference>
<evidence type="ECO:0000256" key="2">
    <source>
        <dbReference type="ARBA" id="ARBA00005814"/>
    </source>
</evidence>
<dbReference type="GO" id="GO:0005524">
    <property type="term" value="F:ATP binding"/>
    <property type="evidence" value="ECO:0007669"/>
    <property type="project" value="InterPro"/>
</dbReference>
<evidence type="ECO:0000256" key="1">
    <source>
        <dbReference type="ARBA" id="ARBA00004141"/>
    </source>
</evidence>
<dbReference type="InterPro" id="IPR043926">
    <property type="entry name" value="ABCG_dom"/>
</dbReference>
<dbReference type="EMBL" id="KZ502938">
    <property type="protein sequence ID" value="PKU70341.1"/>
    <property type="molecule type" value="Genomic_DNA"/>
</dbReference>
<evidence type="ECO:0000313" key="12">
    <source>
        <dbReference type="Proteomes" id="UP000233837"/>
    </source>
</evidence>
<evidence type="ECO:0000256" key="4">
    <source>
        <dbReference type="ARBA" id="ARBA00022692"/>
    </source>
</evidence>
<dbReference type="InterPro" id="IPR003439">
    <property type="entry name" value="ABC_transporter-like_ATP-bd"/>
</dbReference>